<dbReference type="Proteomes" id="UP001477672">
    <property type="component" value="Unassembled WGS sequence"/>
</dbReference>
<protein>
    <submittedName>
        <fullName evidence="3">CPBP family intramembrane glutamic endopeptidase</fullName>
        <ecNumber evidence="3">3.4.-.-</ecNumber>
    </submittedName>
</protein>
<feature type="transmembrane region" description="Helical" evidence="1">
    <location>
        <begin position="128"/>
        <end position="148"/>
    </location>
</feature>
<gene>
    <name evidence="3" type="ORF">WMO24_08160</name>
</gene>
<feature type="transmembrane region" description="Helical" evidence="1">
    <location>
        <begin position="236"/>
        <end position="254"/>
    </location>
</feature>
<dbReference type="Pfam" id="PF02517">
    <property type="entry name" value="Rce1-like"/>
    <property type="match status" value="1"/>
</dbReference>
<proteinExistence type="predicted"/>
<evidence type="ECO:0000259" key="2">
    <source>
        <dbReference type="Pfam" id="PF02517"/>
    </source>
</evidence>
<evidence type="ECO:0000313" key="3">
    <source>
        <dbReference type="EMBL" id="MEQ2520403.1"/>
    </source>
</evidence>
<dbReference type="PANTHER" id="PTHR36435">
    <property type="entry name" value="SLR1288 PROTEIN"/>
    <property type="match status" value="1"/>
</dbReference>
<organism evidence="3 4">
    <name type="scientific">Ruthenibacterium intestinale</name>
    <dbReference type="NCBI Taxonomy" id="3133163"/>
    <lineage>
        <taxon>Bacteria</taxon>
        <taxon>Bacillati</taxon>
        <taxon>Bacillota</taxon>
        <taxon>Clostridia</taxon>
        <taxon>Eubacteriales</taxon>
        <taxon>Oscillospiraceae</taxon>
        <taxon>Ruthenibacterium</taxon>
    </lineage>
</organism>
<feature type="transmembrane region" description="Helical" evidence="1">
    <location>
        <begin position="274"/>
        <end position="297"/>
    </location>
</feature>
<dbReference type="RefSeq" id="WP_349215937.1">
    <property type="nucleotide sequence ID" value="NZ_JBBMFA010000090.1"/>
</dbReference>
<dbReference type="PANTHER" id="PTHR36435:SF1">
    <property type="entry name" value="CAAX AMINO TERMINAL PROTEASE FAMILY PROTEIN"/>
    <property type="match status" value="1"/>
</dbReference>
<sequence>MTYKQTVSRLGVCFLFLMLVTQILQTAAALAANLLAPGLYETDWFIWVLSYVPLYGIAVPLFLLVGRALLPDNVPAPAAGPKMTPGRWISTVVLCLGVTYAFNILSSMLLTGIGMLKGTPAQNPLDTLVSASGLVWNLLFGCVVAPVGEELIFRKWMYAKLGRFGDKAYVLLGGAVFGLFHGNLSQMFYAAVLGSIFCWMYLRTGSLLVTISLHMTVNVIGMAVMPALAMSEAGTMAAGVLVIVFLIAGGVLAVRGWNRLYWTGVENAPARPLAALATPGMLGYLVICLGMVFISLLS</sequence>
<feature type="transmembrane region" description="Helical" evidence="1">
    <location>
        <begin position="91"/>
        <end position="116"/>
    </location>
</feature>
<evidence type="ECO:0000313" key="4">
    <source>
        <dbReference type="Proteomes" id="UP001477672"/>
    </source>
</evidence>
<evidence type="ECO:0000256" key="1">
    <source>
        <dbReference type="SAM" id="Phobius"/>
    </source>
</evidence>
<reference evidence="3 4" key="1">
    <citation type="submission" date="2024-03" db="EMBL/GenBank/DDBJ databases">
        <title>Human intestinal bacterial collection.</title>
        <authorList>
            <person name="Pauvert C."/>
            <person name="Hitch T.C.A."/>
            <person name="Clavel T."/>
        </authorList>
    </citation>
    <scope>NUCLEOTIDE SEQUENCE [LARGE SCALE GENOMIC DNA]</scope>
    <source>
        <strain evidence="3 4">CLA-JM-H11</strain>
    </source>
</reference>
<feature type="domain" description="CAAX prenyl protease 2/Lysostaphin resistance protein A-like" evidence="2">
    <location>
        <begin position="133"/>
        <end position="220"/>
    </location>
</feature>
<dbReference type="EMBL" id="JBBMFA010000090">
    <property type="protein sequence ID" value="MEQ2520403.1"/>
    <property type="molecule type" value="Genomic_DNA"/>
</dbReference>
<feature type="transmembrane region" description="Helical" evidence="1">
    <location>
        <begin position="169"/>
        <end position="202"/>
    </location>
</feature>
<keyword evidence="1" id="KW-0812">Transmembrane</keyword>
<name>A0ABV1GFD2_9FIRM</name>
<keyword evidence="4" id="KW-1185">Reference proteome</keyword>
<accession>A0ABV1GFD2</accession>
<comment type="caution">
    <text evidence="3">The sequence shown here is derived from an EMBL/GenBank/DDBJ whole genome shotgun (WGS) entry which is preliminary data.</text>
</comment>
<dbReference type="InterPro" id="IPR052710">
    <property type="entry name" value="CAAX_protease"/>
</dbReference>
<keyword evidence="1" id="KW-1133">Transmembrane helix</keyword>
<feature type="transmembrane region" description="Helical" evidence="1">
    <location>
        <begin position="208"/>
        <end position="229"/>
    </location>
</feature>
<dbReference type="GO" id="GO:0016787">
    <property type="term" value="F:hydrolase activity"/>
    <property type="evidence" value="ECO:0007669"/>
    <property type="project" value="UniProtKB-KW"/>
</dbReference>
<feature type="transmembrane region" description="Helical" evidence="1">
    <location>
        <begin position="44"/>
        <end position="70"/>
    </location>
</feature>
<keyword evidence="1" id="KW-0472">Membrane</keyword>
<dbReference type="InterPro" id="IPR003675">
    <property type="entry name" value="Rce1/LyrA-like_dom"/>
</dbReference>
<keyword evidence="3" id="KW-0378">Hydrolase</keyword>
<dbReference type="EC" id="3.4.-.-" evidence="3"/>